<evidence type="ECO:0000313" key="4">
    <source>
        <dbReference type="Proteomes" id="UP000280298"/>
    </source>
</evidence>
<accession>A0A3Q9ET74</accession>
<dbReference type="Proteomes" id="UP000280298">
    <property type="component" value="Chromosome"/>
</dbReference>
<evidence type="ECO:0000313" key="3">
    <source>
        <dbReference type="EMBL" id="AZQ34997.1"/>
    </source>
</evidence>
<feature type="chain" id="PRO_5018700327" evidence="2">
    <location>
        <begin position="26"/>
        <end position="199"/>
    </location>
</feature>
<feature type="region of interest" description="Disordered" evidence="1">
    <location>
        <begin position="111"/>
        <end position="140"/>
    </location>
</feature>
<dbReference type="EMBL" id="CP034539">
    <property type="protein sequence ID" value="AZQ34997.1"/>
    <property type="molecule type" value="Genomic_DNA"/>
</dbReference>
<dbReference type="KEGG" id="scya:EJ357_17120"/>
<keyword evidence="2" id="KW-0732">Signal</keyword>
<gene>
    <name evidence="3" type="ORF">EJ357_17120</name>
</gene>
<feature type="compositionally biased region" description="Low complexity" evidence="1">
    <location>
        <begin position="122"/>
        <end position="138"/>
    </location>
</feature>
<organism evidence="3 4">
    <name type="scientific">Streptomyces cyaneochromogenes</name>
    <dbReference type="NCBI Taxonomy" id="2496836"/>
    <lineage>
        <taxon>Bacteria</taxon>
        <taxon>Bacillati</taxon>
        <taxon>Actinomycetota</taxon>
        <taxon>Actinomycetes</taxon>
        <taxon>Kitasatosporales</taxon>
        <taxon>Streptomycetaceae</taxon>
        <taxon>Streptomyces</taxon>
    </lineage>
</organism>
<dbReference type="AlphaFoldDB" id="A0A3Q9ET74"/>
<feature type="signal peptide" evidence="2">
    <location>
        <begin position="1"/>
        <end position="25"/>
    </location>
</feature>
<dbReference type="OrthoDB" id="4329722at2"/>
<feature type="region of interest" description="Disordered" evidence="1">
    <location>
        <begin position="178"/>
        <end position="199"/>
    </location>
</feature>
<sequence length="199" mass="19339">MGSLRVTLCAIAALGAVAVIPAAHAADGAAEGGVSVSPSSPHPGSDVALRVSGCPGKTATAVSTAFVADARLTVGDSGALVGESRVRSTLRAGTYDVKVTCGQAAAKGDVTVVPQGTDRSGRQGSQPSAPASPVAPVRAGGGGTVQLSVVDARAAGPGTAHTVTGLVLAGVAATAVAVRSARRSRQQREAVTREAGGRR</sequence>
<evidence type="ECO:0000256" key="2">
    <source>
        <dbReference type="SAM" id="SignalP"/>
    </source>
</evidence>
<proteinExistence type="predicted"/>
<protein>
    <submittedName>
        <fullName evidence="3">Uncharacterized protein</fullName>
    </submittedName>
</protein>
<reference evidence="3 4" key="1">
    <citation type="journal article" date="2019" name="Int. J. Syst. Evol. Microbiol.">
        <title>Streptomyces cyaneochromogenes sp. nov., a blue pigment-producing actinomycete from manganese-contaminated soil.</title>
        <authorList>
            <person name="Tang X."/>
            <person name="Zhao J."/>
            <person name="Li K."/>
            <person name="Chen Z."/>
            <person name="Sun Y."/>
            <person name="Gao J."/>
        </authorList>
    </citation>
    <scope>NUCLEOTIDE SEQUENCE [LARGE SCALE GENOMIC DNA]</scope>
    <source>
        <strain evidence="3 4">MK-45</strain>
    </source>
</reference>
<dbReference type="RefSeq" id="WP_126392461.1">
    <property type="nucleotide sequence ID" value="NZ_CP034539.1"/>
</dbReference>
<feature type="compositionally biased region" description="Basic and acidic residues" evidence="1">
    <location>
        <begin position="186"/>
        <end position="199"/>
    </location>
</feature>
<name>A0A3Q9ET74_9ACTN</name>
<evidence type="ECO:0000256" key="1">
    <source>
        <dbReference type="SAM" id="MobiDB-lite"/>
    </source>
</evidence>
<keyword evidence="4" id="KW-1185">Reference proteome</keyword>